<dbReference type="PANTHER" id="PTHR21503">
    <property type="entry name" value="F-BOX-CONTAINING HYPOTHETICAL PROTEIN C.ELEGANS"/>
    <property type="match status" value="1"/>
</dbReference>
<protein>
    <recommendedName>
        <fullName evidence="1">Sdz-33 F-box domain-containing protein</fullName>
    </recommendedName>
</protein>
<comment type="caution">
    <text evidence="2">The sequence shown here is derived from an EMBL/GenBank/DDBJ whole genome shotgun (WGS) entry which is preliminary data.</text>
</comment>
<dbReference type="KEGG" id="crq:GCK72_001749"/>
<dbReference type="Pfam" id="PF07735">
    <property type="entry name" value="FBA_2"/>
    <property type="match status" value="1"/>
</dbReference>
<gene>
    <name evidence="2" type="ORF">GCK72_001749</name>
</gene>
<evidence type="ECO:0000313" key="3">
    <source>
        <dbReference type="Proteomes" id="UP000483820"/>
    </source>
</evidence>
<dbReference type="InterPro" id="IPR012885">
    <property type="entry name" value="F-box_Sdz-33"/>
</dbReference>
<dbReference type="AlphaFoldDB" id="A0A6A5HVX6"/>
<dbReference type="PANTHER" id="PTHR21503:SF8">
    <property type="entry name" value="F-BOX ASSOCIATED DOMAIN-CONTAINING PROTEIN-RELATED"/>
    <property type="match status" value="1"/>
</dbReference>
<accession>A0A6A5HVX6</accession>
<dbReference type="GeneID" id="9815138"/>
<dbReference type="CTD" id="9815138"/>
<evidence type="ECO:0000313" key="2">
    <source>
        <dbReference type="EMBL" id="KAF1769932.1"/>
    </source>
</evidence>
<proteinExistence type="predicted"/>
<feature type="domain" description="Sdz-33 F-box" evidence="1">
    <location>
        <begin position="218"/>
        <end position="273"/>
    </location>
</feature>
<dbReference type="EMBL" id="WUAV01000001">
    <property type="protein sequence ID" value="KAF1769932.1"/>
    <property type="molecule type" value="Genomic_DNA"/>
</dbReference>
<evidence type="ECO:0000259" key="1">
    <source>
        <dbReference type="Pfam" id="PF07735"/>
    </source>
</evidence>
<name>A0A6A5HVX6_CAERE</name>
<sequence length="343" mass="39613">MFPLLLLDPVSCENVLNQLNPYELFKFSLCSKISNLLARNVAVKVNDSFSLDIHLDESYSIGIQYETSHVFEYFSCRSNTIHNMLGDSSIVSKSVEHGKLNGNGPSMFHTSDEKNVETYWEDEVVGFKLLIEYVMNLYDKPIDILYFHKTDSLKSIEILRWINTRQGSIRFGHFDLCHVNSDHTLSRILDQIKNINELDLVMLPGSEFIKNDTRRYEFEELTITNGYWVTLPRLVDMNCHILNVSGTELTNYDVNSFLKMWINGELDKLKLMTLNILEVDILKIMEGIQYLKKRNYSGESFSVSLDITKNDIFYIICRTDGLAASTYVTKFGNHLVFNMEVGK</sequence>
<dbReference type="Proteomes" id="UP000483820">
    <property type="component" value="Chromosome I"/>
</dbReference>
<reference evidence="2 3" key="1">
    <citation type="submission" date="2019-12" db="EMBL/GenBank/DDBJ databases">
        <title>Chromosome-level assembly of the Caenorhabditis remanei genome.</title>
        <authorList>
            <person name="Teterina A.A."/>
            <person name="Willis J.H."/>
            <person name="Phillips P.C."/>
        </authorList>
    </citation>
    <scope>NUCLEOTIDE SEQUENCE [LARGE SCALE GENOMIC DNA]</scope>
    <source>
        <strain evidence="2 3">PX506</strain>
        <tissue evidence="2">Whole organism</tissue>
    </source>
</reference>
<organism evidence="2 3">
    <name type="scientific">Caenorhabditis remanei</name>
    <name type="common">Caenorhabditis vulgaris</name>
    <dbReference type="NCBI Taxonomy" id="31234"/>
    <lineage>
        <taxon>Eukaryota</taxon>
        <taxon>Metazoa</taxon>
        <taxon>Ecdysozoa</taxon>
        <taxon>Nematoda</taxon>
        <taxon>Chromadorea</taxon>
        <taxon>Rhabditida</taxon>
        <taxon>Rhabditina</taxon>
        <taxon>Rhabditomorpha</taxon>
        <taxon>Rhabditoidea</taxon>
        <taxon>Rhabditidae</taxon>
        <taxon>Peloderinae</taxon>
        <taxon>Caenorhabditis</taxon>
    </lineage>
</organism>
<dbReference type="RefSeq" id="XP_003114665.2">
    <property type="nucleotide sequence ID" value="XM_003114617.2"/>
</dbReference>